<dbReference type="GO" id="GO:0001046">
    <property type="term" value="F:core promoter sequence-specific DNA binding"/>
    <property type="evidence" value="ECO:0007669"/>
    <property type="project" value="TreeGrafter"/>
</dbReference>
<dbReference type="GO" id="GO:0006355">
    <property type="term" value="P:regulation of DNA-templated transcription"/>
    <property type="evidence" value="ECO:0007669"/>
    <property type="project" value="InterPro"/>
</dbReference>
<comment type="similarity">
    <text evidence="1">Belongs to the short-chain fatty acyl-CoA assimilation regulator (ScfR) family.</text>
</comment>
<dbReference type="PROSITE" id="PS50943">
    <property type="entry name" value="HTH_CROC1"/>
    <property type="match status" value="1"/>
</dbReference>
<dbReference type="Pfam" id="PF06114">
    <property type="entry name" value="Peptidase_M78"/>
    <property type="match status" value="1"/>
</dbReference>
<evidence type="ECO:0000313" key="4">
    <source>
        <dbReference type="Proteomes" id="UP001140973"/>
    </source>
</evidence>
<protein>
    <submittedName>
        <fullName evidence="3">ImmA/IrrE family metallo-endopeptidase</fullName>
    </submittedName>
</protein>
<accession>A0A9X4FCF3</accession>
<dbReference type="AlphaFoldDB" id="A0A9X4FCF3"/>
<dbReference type="PANTHER" id="PTHR40455:SF1">
    <property type="entry name" value="ANTITOXIN HIGA"/>
    <property type="match status" value="1"/>
</dbReference>
<dbReference type="InterPro" id="IPR001387">
    <property type="entry name" value="Cro/C1-type_HTH"/>
</dbReference>
<sequence>MNHIKLIKSEQDHEQALARLMALMEMDPEPNSIESDEIDVLAVLIEKFEEETFPIEQPDPIEAIKFRMDQQGLTNKDLVPYIGSAPKVSEVLNRKRNLSLNMIRKLSQGLGISADILIKSSEQKSACEAEIDWYSFPLADMRKRGYFEGFSGTLGELKEYAAEQITMFLSSVKSGPELQPALLRSSANLNCNDKEADPYALWAWQVRVLQRAKENTLPTNYKVGSVTLEWMQKLARLSWSAQGPLLAVEYLNRNGIHLIIEQHLPKTYLDGAVCLTPNGNPVVAITLRYDRLDSFWFSLMHELAHIALHLDHSETWYLDDLDSLGGSAIEQEADALAREALIPSDVWKTQTPIDADSVRQLSQKLEISPCIIAGRIRHESGNHSMFGQLFRDKVRYHFS</sequence>
<dbReference type="InterPro" id="IPR010982">
    <property type="entry name" value="Lambda_DNA-bd_dom_sf"/>
</dbReference>
<evidence type="ECO:0000259" key="2">
    <source>
        <dbReference type="PROSITE" id="PS50943"/>
    </source>
</evidence>
<evidence type="ECO:0000256" key="1">
    <source>
        <dbReference type="ARBA" id="ARBA00007227"/>
    </source>
</evidence>
<dbReference type="PANTHER" id="PTHR40455">
    <property type="entry name" value="ANTITOXIN HIGA"/>
    <property type="match status" value="1"/>
</dbReference>
<gene>
    <name evidence="3" type="ORF">L9W73_02585</name>
</gene>
<reference evidence="3" key="1">
    <citation type="submission" date="2022-02" db="EMBL/GenBank/DDBJ databases">
        <title>Emergence and expansion in Europe of a Vibrio aestuarianus clonal complex pathogenic for oysters.</title>
        <authorList>
            <person name="Mesnil A."/>
            <person name="Travers M.-A."/>
        </authorList>
    </citation>
    <scope>NUCLEOTIDE SEQUENCE</scope>
    <source>
        <strain evidence="3">151-ITT-15-cp-1</strain>
    </source>
</reference>
<dbReference type="InterPro" id="IPR010359">
    <property type="entry name" value="IrrE_HExxH"/>
</dbReference>
<dbReference type="Proteomes" id="UP001140973">
    <property type="component" value="Unassembled WGS sequence"/>
</dbReference>
<name>A0A9X4FCF3_9VIBR</name>
<organism evidence="3 4">
    <name type="scientific">Vibrio aestuarianus</name>
    <dbReference type="NCBI Taxonomy" id="28171"/>
    <lineage>
        <taxon>Bacteria</taxon>
        <taxon>Pseudomonadati</taxon>
        <taxon>Pseudomonadota</taxon>
        <taxon>Gammaproteobacteria</taxon>
        <taxon>Vibrionales</taxon>
        <taxon>Vibrionaceae</taxon>
        <taxon>Vibrio</taxon>
    </lineage>
</organism>
<dbReference type="EMBL" id="JAKNAP010000005">
    <property type="protein sequence ID" value="MDE1356205.1"/>
    <property type="molecule type" value="Genomic_DNA"/>
</dbReference>
<comment type="caution">
    <text evidence="3">The sequence shown here is derived from an EMBL/GenBank/DDBJ whole genome shotgun (WGS) entry which is preliminary data.</text>
</comment>
<dbReference type="InterPro" id="IPR039060">
    <property type="entry name" value="Antitox_HigA"/>
</dbReference>
<dbReference type="Gene3D" id="1.10.260.40">
    <property type="entry name" value="lambda repressor-like DNA-binding domains"/>
    <property type="match status" value="1"/>
</dbReference>
<dbReference type="RefSeq" id="WP_274673877.1">
    <property type="nucleotide sequence ID" value="NZ_JAKNAP010000005.1"/>
</dbReference>
<proteinExistence type="inferred from homology"/>
<feature type="domain" description="HTH cro/C1-type" evidence="2">
    <location>
        <begin position="64"/>
        <end position="117"/>
    </location>
</feature>
<dbReference type="SUPFAM" id="SSF47413">
    <property type="entry name" value="lambda repressor-like DNA-binding domains"/>
    <property type="match status" value="1"/>
</dbReference>
<evidence type="ECO:0000313" key="3">
    <source>
        <dbReference type="EMBL" id="MDE1356205.1"/>
    </source>
</evidence>